<evidence type="ECO:0000313" key="5">
    <source>
        <dbReference type="Proteomes" id="UP000619376"/>
    </source>
</evidence>
<gene>
    <name evidence="2" type="ORF">GCM10017781_32670</name>
    <name evidence="3" type="ORF">HNQ07_003527</name>
</gene>
<reference evidence="2" key="1">
    <citation type="journal article" date="2014" name="Int. J. Syst. Evol. Microbiol.">
        <title>Complete genome of a new Firmicutes species belonging to the dominant human colonic microbiota ('Ruminococcus bicirculans') reveals two chromosomes and a selective capacity to utilize plant glucans.</title>
        <authorList>
            <consortium name="NISC Comparative Sequencing Program"/>
            <person name="Wegmann U."/>
            <person name="Louis P."/>
            <person name="Goesmann A."/>
            <person name="Henrissat B."/>
            <person name="Duncan S.H."/>
            <person name="Flint H.J."/>
        </authorList>
    </citation>
    <scope>NUCLEOTIDE SEQUENCE</scope>
    <source>
        <strain evidence="2">CGMCC 1.18437</strain>
    </source>
</reference>
<evidence type="ECO:0000256" key="1">
    <source>
        <dbReference type="SAM" id="Coils"/>
    </source>
</evidence>
<dbReference type="Proteomes" id="UP000539473">
    <property type="component" value="Unassembled WGS sequence"/>
</dbReference>
<evidence type="ECO:0000313" key="2">
    <source>
        <dbReference type="EMBL" id="GHF53856.1"/>
    </source>
</evidence>
<reference evidence="5" key="2">
    <citation type="journal article" date="2019" name="Int. J. Syst. Evol. Microbiol.">
        <title>The Global Catalogue of Microorganisms (GCM) 10K type strain sequencing project: providing services to taxonomists for standard genome sequencing and annotation.</title>
        <authorList>
            <consortium name="The Broad Institute Genomics Platform"/>
            <consortium name="The Broad Institute Genome Sequencing Center for Infectious Disease"/>
            <person name="Wu L."/>
            <person name="Ma J."/>
        </authorList>
    </citation>
    <scope>NUCLEOTIDE SEQUENCE [LARGE SCALE GENOMIC DNA]</scope>
    <source>
        <strain evidence="5">CGMCC 1.18437</strain>
    </source>
</reference>
<keyword evidence="1" id="KW-0175">Coiled coil</keyword>
<reference evidence="2" key="4">
    <citation type="submission" date="2024-05" db="EMBL/GenBank/DDBJ databases">
        <authorList>
            <person name="Sun Q."/>
            <person name="Zhou Y."/>
        </authorList>
    </citation>
    <scope>NUCLEOTIDE SEQUENCE</scope>
    <source>
        <strain evidence="2">CGMCC 1.18437</strain>
    </source>
</reference>
<organism evidence="3 4">
    <name type="scientific">Deinococcus metalli</name>
    <dbReference type="NCBI Taxonomy" id="1141878"/>
    <lineage>
        <taxon>Bacteria</taxon>
        <taxon>Thermotogati</taxon>
        <taxon>Deinococcota</taxon>
        <taxon>Deinococci</taxon>
        <taxon>Deinococcales</taxon>
        <taxon>Deinococcaceae</taxon>
        <taxon>Deinococcus</taxon>
    </lineage>
</organism>
<keyword evidence="3" id="KW-0540">Nuclease</keyword>
<evidence type="ECO:0000313" key="3">
    <source>
        <dbReference type="EMBL" id="MBB5378026.1"/>
    </source>
</evidence>
<proteinExistence type="predicted"/>
<sequence>MIWSSAPIYTARMPDRPDHDDLEAAERYSALSARSHVGAAGFAQTQALEAIISAGRDQIALTHALRQVIVTTQAQLRSMAPPAGDANVQEQTAALEGVVRSGQTQIEAADELRRVIQAALNDVRGTPVEDISVTVLTDLGGEVHRQAQALNDLLEAAISEAASPEQVTTLERVGAEASLQMDAVEHRRAERELAHLDDLKNQVLSRIRQLEAGGETHAEQKVQLEEETGRAQGRVTKLEAAQVEDLAQIATLERTERTAMARVAELEAAQVQNLAEIAGLEEGVRTSAARVAALEAAAVTHRDRIKALRDKLNKQDSSQAPS</sequence>
<dbReference type="RefSeq" id="WP_184114112.1">
    <property type="nucleotide sequence ID" value="NZ_BNAJ01000009.1"/>
</dbReference>
<dbReference type="EMBL" id="JACHFK010000010">
    <property type="protein sequence ID" value="MBB5378026.1"/>
    <property type="molecule type" value="Genomic_DNA"/>
</dbReference>
<accession>A0A7W8KH05</accession>
<dbReference type="GO" id="GO:0004527">
    <property type="term" value="F:exonuclease activity"/>
    <property type="evidence" value="ECO:0007669"/>
    <property type="project" value="UniProtKB-KW"/>
</dbReference>
<reference evidence="3 4" key="3">
    <citation type="submission" date="2020-08" db="EMBL/GenBank/DDBJ databases">
        <title>Genomic Encyclopedia of Type Strains, Phase IV (KMG-IV): sequencing the most valuable type-strain genomes for metagenomic binning, comparative biology and taxonomic classification.</title>
        <authorList>
            <person name="Goeker M."/>
        </authorList>
    </citation>
    <scope>NUCLEOTIDE SEQUENCE [LARGE SCALE GENOMIC DNA]</scope>
    <source>
        <strain evidence="3 4">DSM 27521</strain>
    </source>
</reference>
<name>A0A7W8KH05_9DEIO</name>
<keyword evidence="3" id="KW-0378">Hydrolase</keyword>
<dbReference type="Proteomes" id="UP000619376">
    <property type="component" value="Unassembled WGS sequence"/>
</dbReference>
<protein>
    <submittedName>
        <fullName evidence="3">DNA repair exonuclease SbcCD ATPase subunit</fullName>
    </submittedName>
</protein>
<dbReference type="AlphaFoldDB" id="A0A7W8KH05"/>
<evidence type="ECO:0000313" key="4">
    <source>
        <dbReference type="Proteomes" id="UP000539473"/>
    </source>
</evidence>
<keyword evidence="5" id="KW-1185">Reference proteome</keyword>
<dbReference type="EMBL" id="BNAJ01000009">
    <property type="protein sequence ID" value="GHF53856.1"/>
    <property type="molecule type" value="Genomic_DNA"/>
</dbReference>
<feature type="coiled-coil region" evidence="1">
    <location>
        <begin position="207"/>
        <end position="311"/>
    </location>
</feature>
<comment type="caution">
    <text evidence="3">The sequence shown here is derived from an EMBL/GenBank/DDBJ whole genome shotgun (WGS) entry which is preliminary data.</text>
</comment>
<keyword evidence="3" id="KW-0269">Exonuclease</keyword>